<feature type="signal peptide" evidence="1">
    <location>
        <begin position="1"/>
        <end position="19"/>
    </location>
</feature>
<feature type="chain" id="PRO_5045454370" evidence="1">
    <location>
        <begin position="20"/>
        <end position="228"/>
    </location>
</feature>
<accession>A0ABV3ZI93</accession>
<evidence type="ECO:0000313" key="3">
    <source>
        <dbReference type="Proteomes" id="UP001560573"/>
    </source>
</evidence>
<keyword evidence="3" id="KW-1185">Reference proteome</keyword>
<comment type="caution">
    <text evidence="2">The sequence shown here is derived from an EMBL/GenBank/DDBJ whole genome shotgun (WGS) entry which is preliminary data.</text>
</comment>
<dbReference type="EMBL" id="JAULBC010000006">
    <property type="protein sequence ID" value="MEX6689606.1"/>
    <property type="molecule type" value="Genomic_DNA"/>
</dbReference>
<name>A0ABV3ZI93_9BACT</name>
<dbReference type="Proteomes" id="UP001560573">
    <property type="component" value="Unassembled WGS sequence"/>
</dbReference>
<protein>
    <submittedName>
        <fullName evidence="2">Uncharacterized protein</fullName>
    </submittedName>
</protein>
<proteinExistence type="predicted"/>
<gene>
    <name evidence="2" type="ORF">QTN47_19030</name>
</gene>
<evidence type="ECO:0000313" key="2">
    <source>
        <dbReference type="EMBL" id="MEX6689606.1"/>
    </source>
</evidence>
<evidence type="ECO:0000256" key="1">
    <source>
        <dbReference type="SAM" id="SignalP"/>
    </source>
</evidence>
<sequence length="228" mass="25979">MSKRLLLTLSIICALTASAQKNKEYPVKAGEVPNAVLPGEAKYVLPAFKQGTAMFKNKTSNSRLFNYNYLLNEMHFISDNGDTLAVAEPNLLDYVRIDSLYFYYDNGYVQQIASRNEFKFAAKPEMVQVLDKKKGAYDISSGTSSIDSYQSVVTDNAQLYKLEVRKDVLFKKVASFYIGDKYNHFVKATKKNFNTVFGEQKVSAYLKDHKVNFNMEDDLKGLFEYCTM</sequence>
<dbReference type="RefSeq" id="WP_369331013.1">
    <property type="nucleotide sequence ID" value="NZ_JAULBC010000006.1"/>
</dbReference>
<organism evidence="2 3">
    <name type="scientific">Danxiaibacter flavus</name>
    <dbReference type="NCBI Taxonomy" id="3049108"/>
    <lineage>
        <taxon>Bacteria</taxon>
        <taxon>Pseudomonadati</taxon>
        <taxon>Bacteroidota</taxon>
        <taxon>Chitinophagia</taxon>
        <taxon>Chitinophagales</taxon>
        <taxon>Chitinophagaceae</taxon>
        <taxon>Danxiaibacter</taxon>
    </lineage>
</organism>
<reference evidence="2 3" key="1">
    <citation type="submission" date="2023-07" db="EMBL/GenBank/DDBJ databases">
        <authorList>
            <person name="Lian W.-H."/>
        </authorList>
    </citation>
    <scope>NUCLEOTIDE SEQUENCE [LARGE SCALE GENOMIC DNA]</scope>
    <source>
        <strain evidence="2 3">SYSU DXS3180</strain>
    </source>
</reference>
<keyword evidence="1" id="KW-0732">Signal</keyword>